<name>A0A540M5W0_MALBA</name>
<reference evidence="1 2" key="1">
    <citation type="journal article" date="2019" name="G3 (Bethesda)">
        <title>Sequencing of a Wild Apple (Malus baccata) Genome Unravels the Differences Between Cultivated and Wild Apple Species Regarding Disease Resistance and Cold Tolerance.</title>
        <authorList>
            <person name="Chen X."/>
        </authorList>
    </citation>
    <scope>NUCLEOTIDE SEQUENCE [LARGE SCALE GENOMIC DNA]</scope>
    <source>
        <strain evidence="2">cv. Shandingzi</strain>
        <tissue evidence="1">Leaves</tissue>
    </source>
</reference>
<dbReference type="EMBL" id="VIEB01000350">
    <property type="protein sequence ID" value="TQD94096.1"/>
    <property type="molecule type" value="Genomic_DNA"/>
</dbReference>
<proteinExistence type="predicted"/>
<protein>
    <submittedName>
        <fullName evidence="1">Uncharacterized protein</fullName>
    </submittedName>
</protein>
<gene>
    <name evidence="1" type="ORF">C1H46_020291</name>
</gene>
<accession>A0A540M5W0</accession>
<keyword evidence="2" id="KW-1185">Reference proteome</keyword>
<dbReference type="AlphaFoldDB" id="A0A540M5W0"/>
<evidence type="ECO:0000313" key="1">
    <source>
        <dbReference type="EMBL" id="TQD94096.1"/>
    </source>
</evidence>
<organism evidence="1 2">
    <name type="scientific">Malus baccata</name>
    <name type="common">Siberian crab apple</name>
    <name type="synonym">Pyrus baccata</name>
    <dbReference type="NCBI Taxonomy" id="106549"/>
    <lineage>
        <taxon>Eukaryota</taxon>
        <taxon>Viridiplantae</taxon>
        <taxon>Streptophyta</taxon>
        <taxon>Embryophyta</taxon>
        <taxon>Tracheophyta</taxon>
        <taxon>Spermatophyta</taxon>
        <taxon>Magnoliopsida</taxon>
        <taxon>eudicotyledons</taxon>
        <taxon>Gunneridae</taxon>
        <taxon>Pentapetalae</taxon>
        <taxon>rosids</taxon>
        <taxon>fabids</taxon>
        <taxon>Rosales</taxon>
        <taxon>Rosaceae</taxon>
        <taxon>Amygdaloideae</taxon>
        <taxon>Maleae</taxon>
        <taxon>Malus</taxon>
    </lineage>
</organism>
<sequence length="191" mass="22328">MPKPNLDRADISIFKGFGIIRTEDLHKTGTGPVLFPKTSPLCVQKQAIPFAHFRRRRQAKGKRWPVSSVLPTSSCICSRMSRIMHNSRVWMSSCLSCLTSRSRRATKQSCRTRRAHAKLVLSQAREGAKNRHEKAEVWDCEPCWQEHQRRLKVPYYEEEMSKLMELSRKGVELHACMKEWNRPQMMKQMTK</sequence>
<comment type="caution">
    <text evidence="1">The sequence shown here is derived from an EMBL/GenBank/DDBJ whole genome shotgun (WGS) entry which is preliminary data.</text>
</comment>
<dbReference type="Proteomes" id="UP000315295">
    <property type="component" value="Unassembled WGS sequence"/>
</dbReference>
<evidence type="ECO:0000313" key="2">
    <source>
        <dbReference type="Proteomes" id="UP000315295"/>
    </source>
</evidence>